<keyword evidence="1" id="KW-0560">Oxidoreductase</keyword>
<accession>A0A3S0XSJ9</accession>
<dbReference type="RefSeq" id="WP_126022514.1">
    <property type="nucleotide sequence ID" value="NZ_RXFT01000005.1"/>
</dbReference>
<protein>
    <submittedName>
        <fullName evidence="3">NADP-dependent oxidoreductase</fullName>
    </submittedName>
</protein>
<evidence type="ECO:0000313" key="4">
    <source>
        <dbReference type="Proteomes" id="UP000281118"/>
    </source>
</evidence>
<dbReference type="EMBL" id="RXFT01000005">
    <property type="protein sequence ID" value="RUR68389.1"/>
    <property type="molecule type" value="Genomic_DNA"/>
</dbReference>
<evidence type="ECO:0000259" key="2">
    <source>
        <dbReference type="SMART" id="SM00829"/>
    </source>
</evidence>
<dbReference type="Pfam" id="PF00107">
    <property type="entry name" value="ADH_zinc_N"/>
    <property type="match status" value="1"/>
</dbReference>
<dbReference type="Gene3D" id="3.90.180.10">
    <property type="entry name" value="Medium-chain alcohol dehydrogenases, catalytic domain"/>
    <property type="match status" value="1"/>
</dbReference>
<dbReference type="OrthoDB" id="9805663at2"/>
<dbReference type="InterPro" id="IPR013149">
    <property type="entry name" value="ADH-like_C"/>
</dbReference>
<dbReference type="InterPro" id="IPR011032">
    <property type="entry name" value="GroES-like_sf"/>
</dbReference>
<dbReference type="PANTHER" id="PTHR43205:SF7">
    <property type="entry name" value="PROSTAGLANDIN REDUCTASE 1"/>
    <property type="match status" value="1"/>
</dbReference>
<dbReference type="InterPro" id="IPR036291">
    <property type="entry name" value="NAD(P)-bd_dom_sf"/>
</dbReference>
<dbReference type="Gene3D" id="3.40.50.720">
    <property type="entry name" value="NAD(P)-binding Rossmann-like Domain"/>
    <property type="match status" value="1"/>
</dbReference>
<name>A0A3S0XSJ9_9BURK</name>
<dbReference type="AlphaFoldDB" id="A0A3S0XSJ9"/>
<dbReference type="SMART" id="SM00829">
    <property type="entry name" value="PKS_ER"/>
    <property type="match status" value="1"/>
</dbReference>
<dbReference type="PANTHER" id="PTHR43205">
    <property type="entry name" value="PROSTAGLANDIN REDUCTASE"/>
    <property type="match status" value="1"/>
</dbReference>
<reference evidence="3 4" key="1">
    <citation type="submission" date="2018-12" db="EMBL/GenBank/DDBJ databases">
        <title>The genome sequences of Variovorax guangxiensis DSM 27352.</title>
        <authorList>
            <person name="Gao J."/>
            <person name="Sun J."/>
        </authorList>
    </citation>
    <scope>NUCLEOTIDE SEQUENCE [LARGE SCALE GENOMIC DNA]</scope>
    <source>
        <strain evidence="3 4">DSM 27352</strain>
    </source>
</reference>
<proteinExistence type="predicted"/>
<feature type="domain" description="Enoyl reductase (ER)" evidence="2">
    <location>
        <begin position="25"/>
        <end position="344"/>
    </location>
</feature>
<organism evidence="3 4">
    <name type="scientific">Variovorax guangxiensis</name>
    <dbReference type="NCBI Taxonomy" id="1775474"/>
    <lineage>
        <taxon>Bacteria</taxon>
        <taxon>Pseudomonadati</taxon>
        <taxon>Pseudomonadota</taxon>
        <taxon>Betaproteobacteria</taxon>
        <taxon>Burkholderiales</taxon>
        <taxon>Comamonadaceae</taxon>
        <taxon>Variovorax</taxon>
    </lineage>
</organism>
<comment type="caution">
    <text evidence="3">The sequence shown here is derived from an EMBL/GenBank/DDBJ whole genome shotgun (WGS) entry which is preliminary data.</text>
</comment>
<dbReference type="GO" id="GO:0016628">
    <property type="term" value="F:oxidoreductase activity, acting on the CH-CH group of donors, NAD or NADP as acceptor"/>
    <property type="evidence" value="ECO:0007669"/>
    <property type="project" value="InterPro"/>
</dbReference>
<dbReference type="Proteomes" id="UP000281118">
    <property type="component" value="Unassembled WGS sequence"/>
</dbReference>
<dbReference type="SUPFAM" id="SSF51735">
    <property type="entry name" value="NAD(P)-binding Rossmann-fold domains"/>
    <property type="match status" value="1"/>
</dbReference>
<evidence type="ECO:0000313" key="3">
    <source>
        <dbReference type="EMBL" id="RUR68389.1"/>
    </source>
</evidence>
<gene>
    <name evidence="3" type="ORF">EJP67_15110</name>
</gene>
<evidence type="ECO:0000256" key="1">
    <source>
        <dbReference type="ARBA" id="ARBA00023002"/>
    </source>
</evidence>
<dbReference type="SUPFAM" id="SSF50129">
    <property type="entry name" value="GroES-like"/>
    <property type="match status" value="2"/>
</dbReference>
<sequence>MSQNSNAVDTVNRRIVLAARPRGLPTPENFRLEEAAVPAPGEGQVLLRTLHLSLDPYMRQLMDEVPPLYAPASVQVGEPMPGGTVNRVVESRNPQFRVGDLVLGNAGWQDYALSDGQDLMPLGDMAQPSLALGGLGMPAFTAHVGLLDIGQPKPGETVVVAAATGAVGSVVGQIARLKGARVVGIAGGADKCRHAVEVLGFDACIDRHDPEFASRLVAACPAGIDVYFENVGGEVFDAVLPLLNIGARVPVCGHIADYNSEALPTGPNRLPLLTAALLQKRIRMQGFVILDHYGERFDAFRREMDEWVEAGKITLREDRVDGLENAPDAFIGLLQGRNFGKRVVRVAEA</sequence>
<dbReference type="Pfam" id="PF16884">
    <property type="entry name" value="ADH_N_2"/>
    <property type="match status" value="1"/>
</dbReference>
<dbReference type="InterPro" id="IPR041694">
    <property type="entry name" value="ADH_N_2"/>
</dbReference>
<dbReference type="FunFam" id="3.40.50.720:FF:000121">
    <property type="entry name" value="Prostaglandin reductase 2"/>
    <property type="match status" value="1"/>
</dbReference>
<dbReference type="InterPro" id="IPR045010">
    <property type="entry name" value="MDR_fam"/>
</dbReference>
<dbReference type="CDD" id="cd05288">
    <property type="entry name" value="PGDH"/>
    <property type="match status" value="1"/>
</dbReference>
<dbReference type="InterPro" id="IPR020843">
    <property type="entry name" value="ER"/>
</dbReference>